<organism evidence="2 3">
    <name type="scientific">Sorangium cellulosum</name>
    <name type="common">Polyangium cellulosum</name>
    <dbReference type="NCBI Taxonomy" id="56"/>
    <lineage>
        <taxon>Bacteria</taxon>
        <taxon>Pseudomonadati</taxon>
        <taxon>Myxococcota</taxon>
        <taxon>Polyangia</taxon>
        <taxon>Polyangiales</taxon>
        <taxon>Polyangiaceae</taxon>
        <taxon>Sorangium</taxon>
    </lineage>
</organism>
<feature type="compositionally biased region" description="Basic and acidic residues" evidence="1">
    <location>
        <begin position="195"/>
        <end position="210"/>
    </location>
</feature>
<sequence length="271" mass="26666">MGSTKHLAGETDGRSSPLGSGPEGRAPAGPRDENSVVISLSALLAVEEEAAASKASSARSEHGARSAGVVDIQGLSAGGEQERSSYLDLFPFGAPTELPAFRPPDLTPVPSEVPIDLLPRGGRPAAGARWRYGVLGLAGAAVIASAAWLGAPREALHGAAQAGVGHAARAAQARLPKTEAPPVAAIPGAPSSGKQGDKARERAQRGEKARAAAPAGGGGARTAEKRAAASRSPAPAAAAAAAPKRQGGAGAAGDPCNGDLVCAMRRATGGS</sequence>
<reference evidence="2 3" key="1">
    <citation type="submission" date="2015-09" db="EMBL/GenBank/DDBJ databases">
        <title>Sorangium comparison.</title>
        <authorList>
            <person name="Zaburannyi N."/>
            <person name="Bunk B."/>
            <person name="Overmann J."/>
            <person name="Mueller R."/>
        </authorList>
    </citation>
    <scope>NUCLEOTIDE SEQUENCE [LARGE SCALE GENOMIC DNA]</scope>
    <source>
        <strain evidence="2 3">So ce26</strain>
    </source>
</reference>
<evidence type="ECO:0000313" key="3">
    <source>
        <dbReference type="Proteomes" id="UP000238348"/>
    </source>
</evidence>
<gene>
    <name evidence="2" type="ORF">SOCE26_068470</name>
</gene>
<dbReference type="AlphaFoldDB" id="A0A2L0F1C8"/>
<dbReference type="RefSeq" id="WP_104983756.1">
    <property type="nucleotide sequence ID" value="NZ_CP012673.1"/>
</dbReference>
<protein>
    <submittedName>
        <fullName evidence="2">Uncharacterized protein</fullName>
    </submittedName>
</protein>
<evidence type="ECO:0000256" key="1">
    <source>
        <dbReference type="SAM" id="MobiDB-lite"/>
    </source>
</evidence>
<proteinExistence type="predicted"/>
<feature type="region of interest" description="Disordered" evidence="1">
    <location>
        <begin position="1"/>
        <end position="33"/>
    </location>
</feature>
<accession>A0A2L0F1C8</accession>
<evidence type="ECO:0000313" key="2">
    <source>
        <dbReference type="EMBL" id="AUX45365.1"/>
    </source>
</evidence>
<dbReference type="EMBL" id="CP012673">
    <property type="protein sequence ID" value="AUX45365.1"/>
    <property type="molecule type" value="Genomic_DNA"/>
</dbReference>
<feature type="region of interest" description="Disordered" evidence="1">
    <location>
        <begin position="170"/>
        <end position="261"/>
    </location>
</feature>
<dbReference type="Proteomes" id="UP000238348">
    <property type="component" value="Chromosome"/>
</dbReference>
<feature type="compositionally biased region" description="Low complexity" evidence="1">
    <location>
        <begin position="229"/>
        <end position="246"/>
    </location>
</feature>
<name>A0A2L0F1C8_SORCE</name>
<dbReference type="OrthoDB" id="9956586at2"/>